<evidence type="ECO:0000259" key="9">
    <source>
        <dbReference type="PROSITE" id="PS50234"/>
    </source>
</evidence>
<dbReference type="InParanoid" id="A0A0D1YRN5"/>
<keyword evidence="6" id="KW-0418">Kinase</keyword>
<evidence type="ECO:0000256" key="1">
    <source>
        <dbReference type="ARBA" id="ARBA00004613"/>
    </source>
</evidence>
<dbReference type="InterPro" id="IPR011009">
    <property type="entry name" value="Kinase-like_dom_sf"/>
</dbReference>
<dbReference type="InterPro" id="IPR052969">
    <property type="entry name" value="Thr-specific_kinase-like"/>
</dbReference>
<evidence type="ECO:0000256" key="3">
    <source>
        <dbReference type="ARBA" id="ARBA00022527"/>
    </source>
</evidence>
<comment type="subcellular location">
    <subcellularLocation>
        <location evidence="1">Secreted</location>
    </subcellularLocation>
</comment>
<dbReference type="STRING" id="253628.A0A0D1YRN5"/>
<proteinExistence type="predicted"/>
<dbReference type="SUPFAM" id="SSF56112">
    <property type="entry name" value="Protein kinase-like (PK-like)"/>
    <property type="match status" value="1"/>
</dbReference>
<dbReference type="Gene3D" id="3.30.200.20">
    <property type="entry name" value="Phosphorylase Kinase, domain 1"/>
    <property type="match status" value="1"/>
</dbReference>
<keyword evidence="7" id="KW-0175">Coiled coil</keyword>
<evidence type="ECO:0008006" key="13">
    <source>
        <dbReference type="Google" id="ProtNLM"/>
    </source>
</evidence>
<dbReference type="AlphaFoldDB" id="A0A0D1YRN5"/>
<organism evidence="11 12">
    <name type="scientific">Verruconis gallopava</name>
    <dbReference type="NCBI Taxonomy" id="253628"/>
    <lineage>
        <taxon>Eukaryota</taxon>
        <taxon>Fungi</taxon>
        <taxon>Dikarya</taxon>
        <taxon>Ascomycota</taxon>
        <taxon>Pezizomycotina</taxon>
        <taxon>Dothideomycetes</taxon>
        <taxon>Pleosporomycetidae</taxon>
        <taxon>Venturiales</taxon>
        <taxon>Sympoventuriaceae</taxon>
        <taxon>Verruconis</taxon>
    </lineage>
</organism>
<dbReference type="SMART" id="SM00811">
    <property type="entry name" value="Alpha_kinase"/>
    <property type="match status" value="1"/>
</dbReference>
<dbReference type="Gene3D" id="3.40.50.410">
    <property type="entry name" value="von Willebrand factor, type A domain"/>
    <property type="match status" value="1"/>
</dbReference>
<dbReference type="CDD" id="cd00198">
    <property type="entry name" value="vWFA"/>
    <property type="match status" value="1"/>
</dbReference>
<keyword evidence="4" id="KW-0808">Transferase</keyword>
<feature type="region of interest" description="Disordered" evidence="8">
    <location>
        <begin position="1"/>
        <end position="68"/>
    </location>
</feature>
<dbReference type="SUPFAM" id="SSF53300">
    <property type="entry name" value="vWA-like"/>
    <property type="match status" value="1"/>
</dbReference>
<evidence type="ECO:0000259" key="10">
    <source>
        <dbReference type="PROSITE" id="PS51158"/>
    </source>
</evidence>
<dbReference type="Pfam" id="PF02816">
    <property type="entry name" value="Alpha_kinase"/>
    <property type="match status" value="1"/>
</dbReference>
<dbReference type="HOGENOM" id="CLU_011332_0_0_1"/>
<dbReference type="InterPro" id="IPR056861">
    <property type="entry name" value="HMCN1-like_VWA"/>
</dbReference>
<feature type="coiled-coil region" evidence="7">
    <location>
        <begin position="68"/>
        <end position="95"/>
    </location>
</feature>
<dbReference type="GO" id="GO:0005524">
    <property type="term" value="F:ATP binding"/>
    <property type="evidence" value="ECO:0007669"/>
    <property type="project" value="InterPro"/>
</dbReference>
<reference evidence="11 12" key="1">
    <citation type="submission" date="2015-01" db="EMBL/GenBank/DDBJ databases">
        <title>The Genome Sequence of Ochroconis gallopava CBS43764.</title>
        <authorList>
            <consortium name="The Broad Institute Genomics Platform"/>
            <person name="Cuomo C."/>
            <person name="de Hoog S."/>
            <person name="Gorbushina A."/>
            <person name="Stielow B."/>
            <person name="Teixiera M."/>
            <person name="Abouelleil A."/>
            <person name="Chapman S.B."/>
            <person name="Priest M."/>
            <person name="Young S.K."/>
            <person name="Wortman J."/>
            <person name="Nusbaum C."/>
            <person name="Birren B."/>
        </authorList>
    </citation>
    <scope>NUCLEOTIDE SEQUENCE [LARGE SCALE GENOMIC DNA]</scope>
    <source>
        <strain evidence="11 12">CBS 43764</strain>
    </source>
</reference>
<dbReference type="PROSITE" id="PS51158">
    <property type="entry name" value="ALPHA_KINASE"/>
    <property type="match status" value="1"/>
</dbReference>
<dbReference type="PANTHER" id="PTHR47763:SF4">
    <property type="entry name" value="ALPHA-PROTEIN KINASE VWKA"/>
    <property type="match status" value="1"/>
</dbReference>
<evidence type="ECO:0000256" key="5">
    <source>
        <dbReference type="ARBA" id="ARBA00022729"/>
    </source>
</evidence>
<dbReference type="InterPro" id="IPR036465">
    <property type="entry name" value="vWFA_dom_sf"/>
</dbReference>
<dbReference type="EMBL" id="KN847545">
    <property type="protein sequence ID" value="KIW03287.1"/>
    <property type="molecule type" value="Genomic_DNA"/>
</dbReference>
<dbReference type="VEuPathDB" id="FungiDB:PV09_05500"/>
<sequence length="963" mass="107197">MTVSPPPYDDVVDESHGGSPQVSGPPIIRIPSTSSTSSTLPVYTQSAYSDVRDTESTKKSRNRSSIASTEALRRLRNAQEEVRRLRELNRRLKAEGSAASSLSISRIEQLQFDARASSANVPKRANSGLFKSVCATDLLFLIDTTSSMAEHIDAAKTQVKDIVRDIKAAFLEEAEVRISVVGYKDHMNNPNIEFLDFTTEVDRVHSFINGLRATGGDDAPEDMLGGINGALNATWKNATRCIIHIADAPPHGRDSHDMGDSSDKFAEPGSEPHGLTYAPLINRMVGMNINYALLRITNLTDRMALNFLRIYLEKGSQCQLHPSNNYFEQACDEISKSCSSYRAGSSFRSSRATLQFEERLLGTSFEELRHFVVRNVTSSASRTAVRLSGSSSTPRKSIYESKRKRNGMDAIKEDMDDADAPGIEVENVVPQWDAPGWLNETIKVEGFSPDVGVHGASTLNDMMEDDENIKMSITELTINKRSKPFAHGAMRVATYARTQSSTNRFVVKSFKKRGKKLAHLVEDMRCQALCKAFALEFNALLGEESSLDFIATTCLRSKRRTASRKDHLSLEPFMEGKYVKYNNNTNWVNRDLPNDPVNQAAQAFSHFTFERSQGRFLVSDLQGVGRLLTDPAIHARDDKRFQLSDTNLGKEGFKFFFSSHECNDICRKLQLKSNRAMFVSGIFEYRDDWPSMDNVVCCSNKLCGKILQLSSSKASYDFPGHHWCDQCFPQLKSTMLNLLCFGPGPYHEFRVSRFFYESQGRNPPRLCAEHREEDAVMANSELNTSATVISNPGRSMLNRPAESNDEIEPVPLARAVAKAPNITEPVEKAMIEATPRLDTISMRARKPFSLRLQSNPIIEEKNSACTSSPTSPSGPFIACYESDSAYDVVGSLHANEDTIAKSSGPAGLPYSRYVATSVARTHKRYENPATESRVSLANVGGFWSKLKKRSMIFKPSNSRADKD</sequence>
<dbReference type="CDD" id="cd04515">
    <property type="entry name" value="Alpha_kinase"/>
    <property type="match status" value="1"/>
</dbReference>
<evidence type="ECO:0000256" key="2">
    <source>
        <dbReference type="ARBA" id="ARBA00022525"/>
    </source>
</evidence>
<dbReference type="PANTHER" id="PTHR47763">
    <property type="entry name" value="ALPHA-PROTEIN KINASE VWKA"/>
    <property type="match status" value="1"/>
</dbReference>
<keyword evidence="12" id="KW-1185">Reference proteome</keyword>
<keyword evidence="5" id="KW-0732">Signal</keyword>
<keyword evidence="2" id="KW-0964">Secreted</keyword>
<gene>
    <name evidence="11" type="ORF">PV09_05500</name>
</gene>
<evidence type="ECO:0000256" key="8">
    <source>
        <dbReference type="SAM" id="MobiDB-lite"/>
    </source>
</evidence>
<dbReference type="GO" id="GO:0004674">
    <property type="term" value="F:protein serine/threonine kinase activity"/>
    <property type="evidence" value="ECO:0007669"/>
    <property type="project" value="UniProtKB-KW"/>
</dbReference>
<dbReference type="PROSITE" id="PS50234">
    <property type="entry name" value="VWFA"/>
    <property type="match status" value="1"/>
</dbReference>
<evidence type="ECO:0000256" key="4">
    <source>
        <dbReference type="ARBA" id="ARBA00022679"/>
    </source>
</evidence>
<feature type="domain" description="Alpha-type protein kinase" evidence="10">
    <location>
        <begin position="461"/>
        <end position="674"/>
    </location>
</feature>
<dbReference type="RefSeq" id="XP_016213156.1">
    <property type="nucleotide sequence ID" value="XM_016359017.1"/>
</dbReference>
<dbReference type="Pfam" id="PF25106">
    <property type="entry name" value="VWA_4"/>
    <property type="match status" value="1"/>
</dbReference>
<dbReference type="GeneID" id="27313473"/>
<keyword evidence="3" id="KW-0723">Serine/threonine-protein kinase</keyword>
<name>A0A0D1YRN5_9PEZI</name>
<dbReference type="InterPro" id="IPR004166">
    <property type="entry name" value="a-kinase_dom"/>
</dbReference>
<dbReference type="InterPro" id="IPR002035">
    <property type="entry name" value="VWF_A"/>
</dbReference>
<feature type="compositionally biased region" description="Low complexity" evidence="8">
    <location>
        <begin position="24"/>
        <end position="39"/>
    </location>
</feature>
<evidence type="ECO:0000256" key="7">
    <source>
        <dbReference type="SAM" id="Coils"/>
    </source>
</evidence>
<accession>A0A0D1YRN5</accession>
<dbReference type="Proteomes" id="UP000053259">
    <property type="component" value="Unassembled WGS sequence"/>
</dbReference>
<dbReference type="OrthoDB" id="301415at2759"/>
<evidence type="ECO:0000313" key="12">
    <source>
        <dbReference type="Proteomes" id="UP000053259"/>
    </source>
</evidence>
<protein>
    <recommendedName>
        <fullName evidence="13">Alpha-type protein kinase domain-containing protein</fullName>
    </recommendedName>
</protein>
<evidence type="ECO:0000313" key="11">
    <source>
        <dbReference type="EMBL" id="KIW03287.1"/>
    </source>
</evidence>
<evidence type="ECO:0000256" key="6">
    <source>
        <dbReference type="ARBA" id="ARBA00022777"/>
    </source>
</evidence>
<feature type="domain" description="VWFA" evidence="9">
    <location>
        <begin position="137"/>
        <end position="216"/>
    </location>
</feature>